<keyword evidence="3" id="KW-1185">Reference proteome</keyword>
<accession>A0A3P8HQJ0</accession>
<feature type="compositionally biased region" description="Basic residues" evidence="1">
    <location>
        <begin position="86"/>
        <end position="99"/>
    </location>
</feature>
<organism evidence="2 3">
    <name type="scientific">Echinostoma caproni</name>
    <dbReference type="NCBI Taxonomy" id="27848"/>
    <lineage>
        <taxon>Eukaryota</taxon>
        <taxon>Metazoa</taxon>
        <taxon>Spiralia</taxon>
        <taxon>Lophotrochozoa</taxon>
        <taxon>Platyhelminthes</taxon>
        <taxon>Trematoda</taxon>
        <taxon>Digenea</taxon>
        <taxon>Plagiorchiida</taxon>
        <taxon>Echinostomata</taxon>
        <taxon>Echinostomatoidea</taxon>
        <taxon>Echinostomatidae</taxon>
        <taxon>Echinostoma</taxon>
    </lineage>
</organism>
<dbReference type="Proteomes" id="UP000272942">
    <property type="component" value="Unassembled WGS sequence"/>
</dbReference>
<dbReference type="AlphaFoldDB" id="A0A3P8HQJ0"/>
<feature type="region of interest" description="Disordered" evidence="1">
    <location>
        <begin position="78"/>
        <end position="121"/>
    </location>
</feature>
<gene>
    <name evidence="2" type="ORF">ECPE_LOCUS15768</name>
</gene>
<dbReference type="EMBL" id="UZAN01061697">
    <property type="protein sequence ID" value="VDP93040.1"/>
    <property type="molecule type" value="Genomic_DNA"/>
</dbReference>
<sequence>MVNQIIKTYRNIQDYIVMQRNAFRAFGQSVFSLMLSRASRDSGELQFNPDLLLPESMEGDEDLFRSVRQEVAKAEAEIYSTTENRKSKKKGKSGKKKTSKTGMGQKTWIKKPQFSPGKATNAHNVNAALSVNDDYGRFASSSSSTDTM</sequence>
<evidence type="ECO:0000313" key="2">
    <source>
        <dbReference type="EMBL" id="VDP93040.1"/>
    </source>
</evidence>
<evidence type="ECO:0000313" key="3">
    <source>
        <dbReference type="Proteomes" id="UP000272942"/>
    </source>
</evidence>
<evidence type="ECO:0000256" key="1">
    <source>
        <dbReference type="SAM" id="MobiDB-lite"/>
    </source>
</evidence>
<protein>
    <submittedName>
        <fullName evidence="2">Uncharacterized protein</fullName>
    </submittedName>
</protein>
<name>A0A3P8HQJ0_9TREM</name>
<proteinExistence type="predicted"/>
<reference evidence="2 3" key="1">
    <citation type="submission" date="2018-11" db="EMBL/GenBank/DDBJ databases">
        <authorList>
            <consortium name="Pathogen Informatics"/>
        </authorList>
    </citation>
    <scope>NUCLEOTIDE SEQUENCE [LARGE SCALE GENOMIC DNA]</scope>
    <source>
        <strain evidence="2 3">Egypt</strain>
    </source>
</reference>